<evidence type="ECO:0000256" key="1">
    <source>
        <dbReference type="SAM" id="MobiDB-lite"/>
    </source>
</evidence>
<evidence type="ECO:0000313" key="2">
    <source>
        <dbReference type="EMBL" id="EEH11023.1"/>
    </source>
</evidence>
<name>C0NBI2_AJECG</name>
<dbReference type="HOGENOM" id="CLU_2170311_0_0_1"/>
<dbReference type="VEuPathDB" id="FungiDB:I7I50_02313"/>
<dbReference type="InParanoid" id="C0NBI2"/>
<keyword evidence="3" id="KW-1185">Reference proteome</keyword>
<evidence type="ECO:0000313" key="3">
    <source>
        <dbReference type="Proteomes" id="UP000001631"/>
    </source>
</evidence>
<dbReference type="AlphaFoldDB" id="C0NBI2"/>
<organism evidence="2 3">
    <name type="scientific">Ajellomyces capsulatus (strain G186AR / H82 / ATCC MYA-2454 / RMSCC 2432)</name>
    <name type="common">Darling's disease fungus</name>
    <name type="synonym">Histoplasma capsulatum</name>
    <dbReference type="NCBI Taxonomy" id="447093"/>
    <lineage>
        <taxon>Eukaryota</taxon>
        <taxon>Fungi</taxon>
        <taxon>Dikarya</taxon>
        <taxon>Ascomycota</taxon>
        <taxon>Pezizomycotina</taxon>
        <taxon>Eurotiomycetes</taxon>
        <taxon>Eurotiomycetidae</taxon>
        <taxon>Onygenales</taxon>
        <taxon>Ajellomycetaceae</taxon>
        <taxon>Histoplasma</taxon>
    </lineage>
</organism>
<reference evidence="2" key="1">
    <citation type="submission" date="2009-02" db="EMBL/GenBank/DDBJ databases">
        <title>The Genome Sequence of Ajellomyces capsulatus strain G186AR.</title>
        <authorList>
            <consortium name="The Broad Institute Genome Sequencing Platform"/>
            <person name="Champion M."/>
            <person name="Cuomo C."/>
            <person name="Ma L.-J."/>
            <person name="Henn M.R."/>
            <person name="Sil A."/>
            <person name="Goldman B."/>
            <person name="Young S.K."/>
            <person name="Kodira C.D."/>
            <person name="Zeng Q."/>
            <person name="Koehrsen M."/>
            <person name="Alvarado L."/>
            <person name="Berlin A."/>
            <person name="Borenstein D."/>
            <person name="Chen Z."/>
            <person name="Engels R."/>
            <person name="Freedman E."/>
            <person name="Gellesch M."/>
            <person name="Goldberg J."/>
            <person name="Griggs A."/>
            <person name="Gujja S."/>
            <person name="Heiman D."/>
            <person name="Hepburn T."/>
            <person name="Howarth C."/>
            <person name="Jen D."/>
            <person name="Larson L."/>
            <person name="Lewis B."/>
            <person name="Mehta T."/>
            <person name="Park D."/>
            <person name="Pearson M."/>
            <person name="Roberts A."/>
            <person name="Saif S."/>
            <person name="Shea T."/>
            <person name="Shenoy N."/>
            <person name="Sisk P."/>
            <person name="Stolte C."/>
            <person name="Sykes S."/>
            <person name="Walk T."/>
            <person name="White J."/>
            <person name="Yandava C."/>
            <person name="Klein B."/>
            <person name="McEwen J.G."/>
            <person name="Puccia R."/>
            <person name="Goldman G.H."/>
            <person name="Felipe M.S."/>
            <person name="Nino-Vega G."/>
            <person name="San-Blas G."/>
            <person name="Taylor J."/>
            <person name="Mendoza L."/>
            <person name="Galagan J."/>
            <person name="Nusbaum C."/>
            <person name="Birren B."/>
        </authorList>
    </citation>
    <scope>NUCLEOTIDE SEQUENCE</scope>
    <source>
        <strain evidence="2">G186AR</strain>
    </source>
</reference>
<dbReference type="RefSeq" id="XP_045291503.1">
    <property type="nucleotide sequence ID" value="XM_045427528.1"/>
</dbReference>
<gene>
    <name evidence="2" type="ORF">HCBG_00478</name>
</gene>
<accession>C0NBI2</accession>
<sequence>MSKPSKYLHLAFRWIGLCVPSKDLSPKPQVGKIGVGAGSSTVLLEELMDDFVYISTHQRHISSHEQKLQIHSLRNNSLRSIVNQEANNDGGQPEGVKIKNNRTREPINRR</sequence>
<proteinExistence type="predicted"/>
<dbReference type="GeneID" id="69033495"/>
<protein>
    <submittedName>
        <fullName evidence="2">Uncharacterized protein</fullName>
    </submittedName>
</protein>
<dbReference type="EMBL" id="GG663363">
    <property type="protein sequence ID" value="EEH11023.1"/>
    <property type="molecule type" value="Genomic_DNA"/>
</dbReference>
<feature type="region of interest" description="Disordered" evidence="1">
    <location>
        <begin position="84"/>
        <end position="110"/>
    </location>
</feature>
<dbReference type="Proteomes" id="UP000001631">
    <property type="component" value="Unassembled WGS sequence"/>
</dbReference>